<evidence type="ECO:0000256" key="3">
    <source>
        <dbReference type="ARBA" id="ARBA00023082"/>
    </source>
</evidence>
<dbReference type="NCBIfam" id="TIGR02937">
    <property type="entry name" value="sigma70-ECF"/>
    <property type="match status" value="1"/>
</dbReference>
<dbReference type="InterPro" id="IPR014284">
    <property type="entry name" value="RNA_pol_sigma-70_dom"/>
</dbReference>
<evidence type="ECO:0000256" key="4">
    <source>
        <dbReference type="ARBA" id="ARBA00023163"/>
    </source>
</evidence>
<reference evidence="9" key="1">
    <citation type="journal article" date="2019" name="Int. J. Syst. Evol. Microbiol.">
        <title>The Global Catalogue of Microorganisms (GCM) 10K type strain sequencing project: providing services to taxonomists for standard genome sequencing and annotation.</title>
        <authorList>
            <consortium name="The Broad Institute Genomics Platform"/>
            <consortium name="The Broad Institute Genome Sequencing Center for Infectious Disease"/>
            <person name="Wu L."/>
            <person name="Ma J."/>
        </authorList>
    </citation>
    <scope>NUCLEOTIDE SEQUENCE [LARGE SCALE GENOMIC DNA]</scope>
    <source>
        <strain evidence="9">JCM 10083</strain>
    </source>
</reference>
<dbReference type="InterPro" id="IPR039425">
    <property type="entry name" value="RNA_pol_sigma-70-like"/>
</dbReference>
<dbReference type="Proteomes" id="UP001596514">
    <property type="component" value="Unassembled WGS sequence"/>
</dbReference>
<evidence type="ECO:0000313" key="9">
    <source>
        <dbReference type="Proteomes" id="UP001596514"/>
    </source>
</evidence>
<dbReference type="InterPro" id="IPR013325">
    <property type="entry name" value="RNA_pol_sigma_r2"/>
</dbReference>
<dbReference type="Gene3D" id="1.10.10.10">
    <property type="entry name" value="Winged helix-like DNA-binding domain superfamily/Winged helix DNA-binding domain"/>
    <property type="match status" value="1"/>
</dbReference>
<evidence type="ECO:0000259" key="7">
    <source>
        <dbReference type="Pfam" id="PF08281"/>
    </source>
</evidence>
<dbReference type="PANTHER" id="PTHR43133">
    <property type="entry name" value="RNA POLYMERASE ECF-TYPE SIGMA FACTO"/>
    <property type="match status" value="1"/>
</dbReference>
<dbReference type="Pfam" id="PF08281">
    <property type="entry name" value="Sigma70_r4_2"/>
    <property type="match status" value="1"/>
</dbReference>
<evidence type="ECO:0000259" key="6">
    <source>
        <dbReference type="Pfam" id="PF04542"/>
    </source>
</evidence>
<proteinExistence type="inferred from homology"/>
<keyword evidence="9" id="KW-1185">Reference proteome</keyword>
<feature type="domain" description="RNA polymerase sigma factor 70 region 4 type 2" evidence="7">
    <location>
        <begin position="130"/>
        <end position="182"/>
    </location>
</feature>
<dbReference type="SUPFAM" id="SSF88946">
    <property type="entry name" value="Sigma2 domain of RNA polymerase sigma factors"/>
    <property type="match status" value="1"/>
</dbReference>
<dbReference type="SUPFAM" id="SSF88659">
    <property type="entry name" value="Sigma3 and sigma4 domains of RNA polymerase sigma factors"/>
    <property type="match status" value="1"/>
</dbReference>
<dbReference type="Pfam" id="PF04542">
    <property type="entry name" value="Sigma70_r2"/>
    <property type="match status" value="1"/>
</dbReference>
<dbReference type="InterPro" id="IPR036388">
    <property type="entry name" value="WH-like_DNA-bd_sf"/>
</dbReference>
<feature type="region of interest" description="Disordered" evidence="5">
    <location>
        <begin position="183"/>
        <end position="204"/>
    </location>
</feature>
<organism evidence="8 9">
    <name type="scientific">Streptosporangium amethystogenes subsp. fukuiense</name>
    <dbReference type="NCBI Taxonomy" id="698418"/>
    <lineage>
        <taxon>Bacteria</taxon>
        <taxon>Bacillati</taxon>
        <taxon>Actinomycetota</taxon>
        <taxon>Actinomycetes</taxon>
        <taxon>Streptosporangiales</taxon>
        <taxon>Streptosporangiaceae</taxon>
        <taxon>Streptosporangium</taxon>
    </lineage>
</organism>
<name>A0ABW2T9I4_9ACTN</name>
<dbReference type="RefSeq" id="WP_343972350.1">
    <property type="nucleotide sequence ID" value="NZ_BAAAGK010000093.1"/>
</dbReference>
<dbReference type="InterPro" id="IPR007627">
    <property type="entry name" value="RNA_pol_sigma70_r2"/>
</dbReference>
<accession>A0ABW2T9I4</accession>
<sequence length="204" mass="23014">MTTGWSAEVERICDATIIERSRHEPDRFADLYDRHAEEIHRYVTRRLGRETADDITAETFLAAFRRRDRYDLTRDDARPWLYGMATNLIGKHRRAEVRFFRAIARTGVDPAIESIAEEVTDRVGAQSIRRQLADALARLNAGQRDVLLLVAAGGLDQEQVAAALGVAIGTVHSRLHRARKKMREALGGVNPTDPAQKEGNQWTN</sequence>
<keyword evidence="3" id="KW-0731">Sigma factor</keyword>
<protein>
    <submittedName>
        <fullName evidence="8">RNA polymerase sigma factor</fullName>
    </submittedName>
</protein>
<keyword evidence="4" id="KW-0804">Transcription</keyword>
<dbReference type="Gene3D" id="1.10.1740.10">
    <property type="match status" value="1"/>
</dbReference>
<keyword evidence="2" id="KW-0805">Transcription regulation</keyword>
<comment type="similarity">
    <text evidence="1">Belongs to the sigma-70 factor family. ECF subfamily.</text>
</comment>
<dbReference type="EMBL" id="JBHTEE010000001">
    <property type="protein sequence ID" value="MFC7604516.1"/>
    <property type="molecule type" value="Genomic_DNA"/>
</dbReference>
<dbReference type="InterPro" id="IPR013324">
    <property type="entry name" value="RNA_pol_sigma_r3/r4-like"/>
</dbReference>
<feature type="domain" description="RNA polymerase sigma-70 region 2" evidence="6">
    <location>
        <begin position="31"/>
        <end position="97"/>
    </location>
</feature>
<dbReference type="CDD" id="cd06171">
    <property type="entry name" value="Sigma70_r4"/>
    <property type="match status" value="1"/>
</dbReference>
<dbReference type="InterPro" id="IPR013249">
    <property type="entry name" value="RNA_pol_sigma70_r4_t2"/>
</dbReference>
<evidence type="ECO:0000256" key="1">
    <source>
        <dbReference type="ARBA" id="ARBA00010641"/>
    </source>
</evidence>
<gene>
    <name evidence="8" type="ORF">ACFQVD_30845</name>
</gene>
<evidence type="ECO:0000256" key="2">
    <source>
        <dbReference type="ARBA" id="ARBA00023015"/>
    </source>
</evidence>
<comment type="caution">
    <text evidence="8">The sequence shown here is derived from an EMBL/GenBank/DDBJ whole genome shotgun (WGS) entry which is preliminary data.</text>
</comment>
<evidence type="ECO:0000313" key="8">
    <source>
        <dbReference type="EMBL" id="MFC7604516.1"/>
    </source>
</evidence>
<dbReference type="PANTHER" id="PTHR43133:SF25">
    <property type="entry name" value="RNA POLYMERASE SIGMA FACTOR RFAY-RELATED"/>
    <property type="match status" value="1"/>
</dbReference>
<evidence type="ECO:0000256" key="5">
    <source>
        <dbReference type="SAM" id="MobiDB-lite"/>
    </source>
</evidence>